<proteinExistence type="predicted"/>
<evidence type="ECO:0000313" key="2">
    <source>
        <dbReference type="Proteomes" id="UP000708208"/>
    </source>
</evidence>
<reference evidence="1" key="1">
    <citation type="submission" date="2021-06" db="EMBL/GenBank/DDBJ databases">
        <authorList>
            <person name="Hodson N. C."/>
            <person name="Mongue J. A."/>
            <person name="Jaron S. K."/>
        </authorList>
    </citation>
    <scope>NUCLEOTIDE SEQUENCE</scope>
</reference>
<accession>A0A8J2K0X0</accession>
<comment type="caution">
    <text evidence="1">The sequence shown here is derived from an EMBL/GenBank/DDBJ whole genome shotgun (WGS) entry which is preliminary data.</text>
</comment>
<keyword evidence="2" id="KW-1185">Reference proteome</keyword>
<dbReference type="EMBL" id="CAJVCH010159560">
    <property type="protein sequence ID" value="CAG7728182.1"/>
    <property type="molecule type" value="Genomic_DNA"/>
</dbReference>
<dbReference type="Proteomes" id="UP000708208">
    <property type="component" value="Unassembled WGS sequence"/>
</dbReference>
<gene>
    <name evidence="1" type="ORF">AFUS01_LOCUS16983</name>
</gene>
<protein>
    <submittedName>
        <fullName evidence="1">Uncharacterized protein</fullName>
    </submittedName>
</protein>
<dbReference type="AlphaFoldDB" id="A0A8J2K0X0"/>
<evidence type="ECO:0000313" key="1">
    <source>
        <dbReference type="EMBL" id="CAG7728182.1"/>
    </source>
</evidence>
<sequence length="108" mass="12836">MLISIVSSWLNFCCLEFEKSWLELVAYQLVTTVRYELIQSDMRLPTGVDRVSIQRDISTCSENVSLKYFEGFFDFAYNCLNAYAKCGGSIKECRLQKFWKMRRFNRVW</sequence>
<name>A0A8J2K0X0_9HEXA</name>
<organism evidence="1 2">
    <name type="scientific">Allacma fusca</name>
    <dbReference type="NCBI Taxonomy" id="39272"/>
    <lineage>
        <taxon>Eukaryota</taxon>
        <taxon>Metazoa</taxon>
        <taxon>Ecdysozoa</taxon>
        <taxon>Arthropoda</taxon>
        <taxon>Hexapoda</taxon>
        <taxon>Collembola</taxon>
        <taxon>Symphypleona</taxon>
        <taxon>Sminthuridae</taxon>
        <taxon>Allacma</taxon>
    </lineage>
</organism>